<proteinExistence type="predicted"/>
<name>A0ABR9M6V2_9ACTN</name>
<evidence type="ECO:0000313" key="2">
    <source>
        <dbReference type="EMBL" id="MBE1588624.1"/>
    </source>
</evidence>
<evidence type="ECO:0008006" key="4">
    <source>
        <dbReference type="Google" id="ProtNLM"/>
    </source>
</evidence>
<reference evidence="2 3" key="1">
    <citation type="submission" date="2020-10" db="EMBL/GenBank/DDBJ databases">
        <title>Sequencing the genomes of 1000 actinobacteria strains.</title>
        <authorList>
            <person name="Klenk H.-P."/>
        </authorList>
    </citation>
    <scope>NUCLEOTIDE SEQUENCE [LARGE SCALE GENOMIC DNA]</scope>
    <source>
        <strain evidence="2 3">DSM 43173</strain>
    </source>
</reference>
<dbReference type="EMBL" id="JADBEK010000001">
    <property type="protein sequence ID" value="MBE1588624.1"/>
    <property type="molecule type" value="Genomic_DNA"/>
</dbReference>
<accession>A0ABR9M6V2</accession>
<protein>
    <recommendedName>
        <fullName evidence="4">Acetyltransferase</fullName>
    </recommendedName>
</protein>
<dbReference type="RefSeq" id="WP_192788813.1">
    <property type="nucleotide sequence ID" value="NZ_JADBEK010000001.1"/>
</dbReference>
<feature type="signal peptide" evidence="1">
    <location>
        <begin position="1"/>
        <end position="34"/>
    </location>
</feature>
<dbReference type="Proteomes" id="UP000633509">
    <property type="component" value="Unassembled WGS sequence"/>
</dbReference>
<comment type="caution">
    <text evidence="2">The sequence shown here is derived from an EMBL/GenBank/DDBJ whole genome shotgun (WGS) entry which is preliminary data.</text>
</comment>
<sequence length="136" mass="14363">MDRFMRKIKQSGVLGVTIATALAGGLATSGPAMAASSPIAACGGGSYHEIDRHDLGKAVIHLLYNGTTNCVVTWKDSPNSEYVMALVSNGEDGWRSDSGNYSTYAGPVKVNGEGKCVKWGGQYGNTRWESGFEHCG</sequence>
<feature type="chain" id="PRO_5045165310" description="Acetyltransferase" evidence="1">
    <location>
        <begin position="35"/>
        <end position="136"/>
    </location>
</feature>
<organism evidence="2 3">
    <name type="scientific">Nonomuraea angiospora</name>
    <dbReference type="NCBI Taxonomy" id="46172"/>
    <lineage>
        <taxon>Bacteria</taxon>
        <taxon>Bacillati</taxon>
        <taxon>Actinomycetota</taxon>
        <taxon>Actinomycetes</taxon>
        <taxon>Streptosporangiales</taxon>
        <taxon>Streptosporangiaceae</taxon>
        <taxon>Nonomuraea</taxon>
    </lineage>
</organism>
<evidence type="ECO:0000313" key="3">
    <source>
        <dbReference type="Proteomes" id="UP000633509"/>
    </source>
</evidence>
<evidence type="ECO:0000256" key="1">
    <source>
        <dbReference type="SAM" id="SignalP"/>
    </source>
</evidence>
<keyword evidence="1" id="KW-0732">Signal</keyword>
<gene>
    <name evidence="2" type="ORF">H4W80_006882</name>
</gene>
<keyword evidence="3" id="KW-1185">Reference proteome</keyword>